<dbReference type="PROSITE" id="PS50943">
    <property type="entry name" value="HTH_CROC1"/>
    <property type="match status" value="1"/>
</dbReference>
<evidence type="ECO:0000259" key="1">
    <source>
        <dbReference type="PROSITE" id="PS50943"/>
    </source>
</evidence>
<proteinExistence type="predicted"/>
<dbReference type="GO" id="GO:0003677">
    <property type="term" value="F:DNA binding"/>
    <property type="evidence" value="ECO:0007669"/>
    <property type="project" value="InterPro"/>
</dbReference>
<dbReference type="Pfam" id="PF12844">
    <property type="entry name" value="HTH_19"/>
    <property type="match status" value="1"/>
</dbReference>
<keyword evidence="3" id="KW-1185">Reference proteome</keyword>
<dbReference type="AlphaFoldDB" id="A0A8J2XS99"/>
<evidence type="ECO:0000313" key="3">
    <source>
        <dbReference type="Proteomes" id="UP000607559"/>
    </source>
</evidence>
<feature type="domain" description="HTH cro/C1-type" evidence="1">
    <location>
        <begin position="24"/>
        <end position="78"/>
    </location>
</feature>
<dbReference type="SMART" id="SM00530">
    <property type="entry name" value="HTH_XRE"/>
    <property type="match status" value="1"/>
</dbReference>
<dbReference type="Gene3D" id="1.10.260.40">
    <property type="entry name" value="lambda repressor-like DNA-binding domains"/>
    <property type="match status" value="1"/>
</dbReference>
<comment type="caution">
    <text evidence="2">The sequence shown here is derived from an EMBL/GenBank/DDBJ whole genome shotgun (WGS) entry which is preliminary data.</text>
</comment>
<dbReference type="SUPFAM" id="SSF47413">
    <property type="entry name" value="lambda repressor-like DNA-binding domains"/>
    <property type="match status" value="1"/>
</dbReference>
<sequence>MHFPVTMGISEDDKLFLIRLGARIRAVREEIGLKQVELANLLDIERGSMTRIEKGSMNLTSLMLRKICRALKIELEDLFKDMR</sequence>
<name>A0A8J2XS99_9BACT</name>
<gene>
    <name evidence="2" type="ORF">GCM10011511_15810</name>
</gene>
<reference evidence="2" key="2">
    <citation type="submission" date="2020-09" db="EMBL/GenBank/DDBJ databases">
        <authorList>
            <person name="Sun Q."/>
            <person name="Zhou Y."/>
        </authorList>
    </citation>
    <scope>NUCLEOTIDE SEQUENCE</scope>
    <source>
        <strain evidence="2">CGMCC 1.15448</strain>
    </source>
</reference>
<dbReference type="Proteomes" id="UP000607559">
    <property type="component" value="Unassembled WGS sequence"/>
</dbReference>
<dbReference type="InterPro" id="IPR010982">
    <property type="entry name" value="Lambda_DNA-bd_dom_sf"/>
</dbReference>
<accession>A0A8J2XS99</accession>
<dbReference type="EMBL" id="BMJC01000001">
    <property type="protein sequence ID" value="GGA93241.1"/>
    <property type="molecule type" value="Genomic_DNA"/>
</dbReference>
<dbReference type="InterPro" id="IPR001387">
    <property type="entry name" value="Cro/C1-type_HTH"/>
</dbReference>
<reference evidence="2" key="1">
    <citation type="journal article" date="2014" name="Int. J. Syst. Evol. Microbiol.">
        <title>Complete genome sequence of Corynebacterium casei LMG S-19264T (=DSM 44701T), isolated from a smear-ripened cheese.</title>
        <authorList>
            <consortium name="US DOE Joint Genome Institute (JGI-PGF)"/>
            <person name="Walter F."/>
            <person name="Albersmeier A."/>
            <person name="Kalinowski J."/>
            <person name="Ruckert C."/>
        </authorList>
    </citation>
    <scope>NUCLEOTIDE SEQUENCE</scope>
    <source>
        <strain evidence="2">CGMCC 1.15448</strain>
    </source>
</reference>
<dbReference type="CDD" id="cd00093">
    <property type="entry name" value="HTH_XRE"/>
    <property type="match status" value="1"/>
</dbReference>
<organism evidence="2 3">
    <name type="scientific">Puia dinghuensis</name>
    <dbReference type="NCBI Taxonomy" id="1792502"/>
    <lineage>
        <taxon>Bacteria</taxon>
        <taxon>Pseudomonadati</taxon>
        <taxon>Bacteroidota</taxon>
        <taxon>Chitinophagia</taxon>
        <taxon>Chitinophagales</taxon>
        <taxon>Chitinophagaceae</taxon>
        <taxon>Puia</taxon>
    </lineage>
</organism>
<protein>
    <recommendedName>
        <fullName evidence="1">HTH cro/C1-type domain-containing protein</fullName>
    </recommendedName>
</protein>
<evidence type="ECO:0000313" key="2">
    <source>
        <dbReference type="EMBL" id="GGA93241.1"/>
    </source>
</evidence>